<sequence>MRTRIRAGDPSAFAELYDSYARTVYNHAFRLTADWSAAEDVMAETFMEAWRLRDRVDAEGGSLRPWVLGVATNIARAHYRSNRRYRSAANAAAQAETALPDHADEVAGRIDDRRRIAAALRALALLRRPEREVLTLCLWEGLEYTAAADALGIAVGTVRSRLSRARTKLRKLTEAELAGPPAGDPARVSPTERRGEGNSGISAPRNMELGHPDRQVRGDRINTIRPVSGGNR</sequence>
<name>A0A2Z4JE22_9ACTN</name>
<dbReference type="KEGG" id="scad:DN051_43080"/>
<feature type="domain" description="RNA polymerase sigma-70 region 2" evidence="6">
    <location>
        <begin position="16"/>
        <end position="84"/>
    </location>
</feature>
<evidence type="ECO:0000259" key="7">
    <source>
        <dbReference type="Pfam" id="PF08281"/>
    </source>
</evidence>
<dbReference type="AlphaFoldDB" id="A0A2Z4JE22"/>
<dbReference type="InterPro" id="IPR014284">
    <property type="entry name" value="RNA_pol_sigma-70_dom"/>
</dbReference>
<dbReference type="RefSeq" id="WP_112443174.1">
    <property type="nucleotide sequence ID" value="NZ_CP030074.1"/>
</dbReference>
<keyword evidence="2" id="KW-0805">Transcription regulation</keyword>
<evidence type="ECO:0000256" key="4">
    <source>
        <dbReference type="ARBA" id="ARBA00023163"/>
    </source>
</evidence>
<keyword evidence="4" id="KW-0804">Transcription</keyword>
<gene>
    <name evidence="8" type="ORF">DN051_43080</name>
</gene>
<feature type="region of interest" description="Disordered" evidence="5">
    <location>
        <begin position="173"/>
        <end position="232"/>
    </location>
</feature>
<evidence type="ECO:0000256" key="1">
    <source>
        <dbReference type="ARBA" id="ARBA00010641"/>
    </source>
</evidence>
<dbReference type="Gene3D" id="1.10.1740.10">
    <property type="match status" value="1"/>
</dbReference>
<evidence type="ECO:0000259" key="6">
    <source>
        <dbReference type="Pfam" id="PF04542"/>
    </source>
</evidence>
<dbReference type="Pfam" id="PF08281">
    <property type="entry name" value="Sigma70_r4_2"/>
    <property type="match status" value="1"/>
</dbReference>
<dbReference type="PANTHER" id="PTHR43133">
    <property type="entry name" value="RNA POLYMERASE ECF-TYPE SIGMA FACTO"/>
    <property type="match status" value="1"/>
</dbReference>
<evidence type="ECO:0000256" key="3">
    <source>
        <dbReference type="ARBA" id="ARBA00023082"/>
    </source>
</evidence>
<dbReference type="InterPro" id="IPR013325">
    <property type="entry name" value="RNA_pol_sigma_r2"/>
</dbReference>
<dbReference type="InterPro" id="IPR039425">
    <property type="entry name" value="RNA_pol_sigma-70-like"/>
</dbReference>
<dbReference type="GO" id="GO:0003677">
    <property type="term" value="F:DNA binding"/>
    <property type="evidence" value="ECO:0007669"/>
    <property type="project" value="InterPro"/>
</dbReference>
<feature type="compositionally biased region" description="Basic and acidic residues" evidence="5">
    <location>
        <begin position="208"/>
        <end position="222"/>
    </location>
</feature>
<dbReference type="InterPro" id="IPR013249">
    <property type="entry name" value="RNA_pol_sigma70_r4_t2"/>
</dbReference>
<evidence type="ECO:0000313" key="9">
    <source>
        <dbReference type="Proteomes" id="UP000249616"/>
    </source>
</evidence>
<dbReference type="Pfam" id="PF04542">
    <property type="entry name" value="Sigma70_r2"/>
    <property type="match status" value="1"/>
</dbReference>
<feature type="domain" description="RNA polymerase sigma factor 70 region 4 type 2" evidence="7">
    <location>
        <begin position="118"/>
        <end position="169"/>
    </location>
</feature>
<keyword evidence="8" id="KW-0614">Plasmid</keyword>
<keyword evidence="9" id="KW-1185">Reference proteome</keyword>
<dbReference type="InterPro" id="IPR013324">
    <property type="entry name" value="RNA_pol_sigma_r3/r4-like"/>
</dbReference>
<evidence type="ECO:0000256" key="2">
    <source>
        <dbReference type="ARBA" id="ARBA00023015"/>
    </source>
</evidence>
<organism evidence="8 9">
    <name type="scientific">Streptomyces cadmiisoli</name>
    <dbReference type="NCBI Taxonomy" id="2184053"/>
    <lineage>
        <taxon>Bacteria</taxon>
        <taxon>Bacillati</taxon>
        <taxon>Actinomycetota</taxon>
        <taxon>Actinomycetes</taxon>
        <taxon>Kitasatosporales</taxon>
        <taxon>Streptomycetaceae</taxon>
        <taxon>Streptomyces</taxon>
        <taxon>Streptomyces aurantiacus group</taxon>
    </lineage>
</organism>
<dbReference type="Proteomes" id="UP000249616">
    <property type="component" value="Plasmid unnamed1"/>
</dbReference>
<evidence type="ECO:0000313" key="8">
    <source>
        <dbReference type="EMBL" id="AWW43355.1"/>
    </source>
</evidence>
<keyword evidence="3" id="KW-0731">Sigma factor</keyword>
<comment type="similarity">
    <text evidence="1">Belongs to the sigma-70 factor family. ECF subfamily.</text>
</comment>
<dbReference type="NCBIfam" id="TIGR02937">
    <property type="entry name" value="sigma70-ECF"/>
    <property type="match status" value="1"/>
</dbReference>
<dbReference type="InterPro" id="IPR036388">
    <property type="entry name" value="WH-like_DNA-bd_sf"/>
</dbReference>
<reference evidence="9" key="1">
    <citation type="submission" date="2018-06" db="EMBL/GenBank/DDBJ databases">
        <authorList>
            <person name="Li K."/>
        </authorList>
    </citation>
    <scope>NUCLEOTIDE SEQUENCE [LARGE SCALE GENOMIC DNA]</scope>
    <source>
        <strain evidence="9">ZFG47</strain>
        <plasmid evidence="9">unnamed1</plasmid>
    </source>
</reference>
<dbReference type="GO" id="GO:0006352">
    <property type="term" value="P:DNA-templated transcription initiation"/>
    <property type="evidence" value="ECO:0007669"/>
    <property type="project" value="InterPro"/>
</dbReference>
<proteinExistence type="inferred from homology"/>
<protein>
    <submittedName>
        <fullName evidence="8">RNA polymerase subunit sigma</fullName>
    </submittedName>
</protein>
<geneLocation type="plasmid" evidence="8 9">
    <name>unnamed1</name>
</geneLocation>
<dbReference type="SUPFAM" id="SSF88659">
    <property type="entry name" value="Sigma3 and sigma4 domains of RNA polymerase sigma factors"/>
    <property type="match status" value="1"/>
</dbReference>
<dbReference type="EMBL" id="CP030074">
    <property type="protein sequence ID" value="AWW43355.1"/>
    <property type="molecule type" value="Genomic_DNA"/>
</dbReference>
<accession>A0A2Z4JE22</accession>
<dbReference type="SUPFAM" id="SSF88946">
    <property type="entry name" value="Sigma2 domain of RNA polymerase sigma factors"/>
    <property type="match status" value="1"/>
</dbReference>
<dbReference type="GO" id="GO:0016987">
    <property type="term" value="F:sigma factor activity"/>
    <property type="evidence" value="ECO:0007669"/>
    <property type="project" value="UniProtKB-KW"/>
</dbReference>
<evidence type="ECO:0000256" key="5">
    <source>
        <dbReference type="SAM" id="MobiDB-lite"/>
    </source>
</evidence>
<dbReference type="Gene3D" id="1.10.10.10">
    <property type="entry name" value="Winged helix-like DNA-binding domain superfamily/Winged helix DNA-binding domain"/>
    <property type="match status" value="1"/>
</dbReference>
<dbReference type="CDD" id="cd06171">
    <property type="entry name" value="Sigma70_r4"/>
    <property type="match status" value="1"/>
</dbReference>
<dbReference type="PANTHER" id="PTHR43133:SF25">
    <property type="entry name" value="RNA POLYMERASE SIGMA FACTOR RFAY-RELATED"/>
    <property type="match status" value="1"/>
</dbReference>
<dbReference type="InterPro" id="IPR007627">
    <property type="entry name" value="RNA_pol_sigma70_r2"/>
</dbReference>